<dbReference type="EMBL" id="JACAGC010000008">
    <property type="protein sequence ID" value="KAF6351574.1"/>
    <property type="molecule type" value="Genomic_DNA"/>
</dbReference>
<evidence type="ECO:0000313" key="2">
    <source>
        <dbReference type="EMBL" id="KAF6351574.1"/>
    </source>
</evidence>
<keyword evidence="1" id="KW-0812">Transmembrane</keyword>
<feature type="transmembrane region" description="Helical" evidence="1">
    <location>
        <begin position="49"/>
        <end position="82"/>
    </location>
</feature>
<keyword evidence="1" id="KW-0472">Membrane</keyword>
<gene>
    <name evidence="2" type="ORF">mRhiFer1_010095</name>
</gene>
<keyword evidence="1" id="KW-1133">Transmembrane helix</keyword>
<organism evidence="2 3">
    <name type="scientific">Rhinolophus ferrumequinum</name>
    <name type="common">Greater horseshoe bat</name>
    <dbReference type="NCBI Taxonomy" id="59479"/>
    <lineage>
        <taxon>Eukaryota</taxon>
        <taxon>Metazoa</taxon>
        <taxon>Chordata</taxon>
        <taxon>Craniata</taxon>
        <taxon>Vertebrata</taxon>
        <taxon>Euteleostomi</taxon>
        <taxon>Mammalia</taxon>
        <taxon>Eutheria</taxon>
        <taxon>Laurasiatheria</taxon>
        <taxon>Chiroptera</taxon>
        <taxon>Yinpterochiroptera</taxon>
        <taxon>Rhinolophoidea</taxon>
        <taxon>Rhinolophidae</taxon>
        <taxon>Rhinolophinae</taxon>
        <taxon>Rhinolophus</taxon>
    </lineage>
</organism>
<proteinExistence type="predicted"/>
<dbReference type="Proteomes" id="UP000585614">
    <property type="component" value="Unassembled WGS sequence"/>
</dbReference>
<accession>A0A7J7XPM0</accession>
<protein>
    <submittedName>
        <fullName evidence="2">Uncharacterized protein</fullName>
    </submittedName>
</protein>
<sequence length="127" mass="14720">MYRVSRKIGPGLVLRFAPKDALGHMFRECHPENYARAYFPVRSYFGGNTVYVCVLYLHVCVMCTCTCTFVCIYIFVCAYLYLCICLCICVCVKGNLVMAQSFQQLYFIQIKYFTFITSQHVCRPHSP</sequence>
<reference evidence="2 3" key="1">
    <citation type="journal article" date="2020" name="Nature">
        <title>Six reference-quality genomes reveal evolution of bat adaptations.</title>
        <authorList>
            <person name="Jebb D."/>
            <person name="Huang Z."/>
            <person name="Pippel M."/>
            <person name="Hughes G.M."/>
            <person name="Lavrichenko K."/>
            <person name="Devanna P."/>
            <person name="Winkler S."/>
            <person name="Jermiin L.S."/>
            <person name="Skirmuntt E.C."/>
            <person name="Katzourakis A."/>
            <person name="Burkitt-Gray L."/>
            <person name="Ray D.A."/>
            <person name="Sullivan K.A.M."/>
            <person name="Roscito J.G."/>
            <person name="Kirilenko B.M."/>
            <person name="Davalos L.M."/>
            <person name="Corthals A.P."/>
            <person name="Power M.L."/>
            <person name="Jones G."/>
            <person name="Ransome R.D."/>
            <person name="Dechmann D.K.N."/>
            <person name="Locatelli A.G."/>
            <person name="Puechmaille S.J."/>
            <person name="Fedrigo O."/>
            <person name="Jarvis E.D."/>
            <person name="Hiller M."/>
            <person name="Vernes S.C."/>
            <person name="Myers E.W."/>
            <person name="Teeling E.C."/>
        </authorList>
    </citation>
    <scope>NUCLEOTIDE SEQUENCE [LARGE SCALE GENOMIC DNA]</scope>
    <source>
        <strain evidence="2">MRhiFer1</strain>
        <tissue evidence="2">Lung</tissue>
    </source>
</reference>
<dbReference type="AlphaFoldDB" id="A0A7J7XPM0"/>
<comment type="caution">
    <text evidence="2">The sequence shown here is derived from an EMBL/GenBank/DDBJ whole genome shotgun (WGS) entry which is preliminary data.</text>
</comment>
<evidence type="ECO:0000313" key="3">
    <source>
        <dbReference type="Proteomes" id="UP000585614"/>
    </source>
</evidence>
<evidence type="ECO:0000256" key="1">
    <source>
        <dbReference type="SAM" id="Phobius"/>
    </source>
</evidence>
<name>A0A7J7XPM0_RHIFE</name>